<keyword evidence="5 11" id="KW-0067">ATP-binding</keyword>
<dbReference type="Gene3D" id="3.40.50.300">
    <property type="entry name" value="P-loop containing nucleotide triphosphate hydrolases"/>
    <property type="match status" value="1"/>
</dbReference>
<evidence type="ECO:0000256" key="5">
    <source>
        <dbReference type="ARBA" id="ARBA00022840"/>
    </source>
</evidence>
<evidence type="ECO:0000256" key="6">
    <source>
        <dbReference type="ARBA" id="ARBA00022989"/>
    </source>
</evidence>
<dbReference type="SUPFAM" id="SSF52540">
    <property type="entry name" value="P-loop containing nucleoside triphosphate hydrolases"/>
    <property type="match status" value="1"/>
</dbReference>
<reference evidence="12" key="1">
    <citation type="journal article" date="2019" name="Int. J. Syst. Evol. Microbiol.">
        <title>The Global Catalogue of Microorganisms (GCM) 10K type strain sequencing project: providing services to taxonomists for standard genome sequencing and annotation.</title>
        <authorList>
            <consortium name="The Broad Institute Genomics Platform"/>
            <consortium name="The Broad Institute Genome Sequencing Center for Infectious Disease"/>
            <person name="Wu L."/>
            <person name="Ma J."/>
        </authorList>
    </citation>
    <scope>NUCLEOTIDE SEQUENCE [LARGE SCALE GENOMIC DNA]</scope>
    <source>
        <strain evidence="12">CCM 7435</strain>
    </source>
</reference>
<proteinExistence type="inferred from homology"/>
<comment type="caution">
    <text evidence="11">The sequence shown here is derived from an EMBL/GenBank/DDBJ whole genome shotgun (WGS) entry which is preliminary data.</text>
</comment>
<evidence type="ECO:0000256" key="3">
    <source>
        <dbReference type="ARBA" id="ARBA00022692"/>
    </source>
</evidence>
<dbReference type="SUPFAM" id="SSF90123">
    <property type="entry name" value="ABC transporter transmembrane region"/>
    <property type="match status" value="1"/>
</dbReference>
<dbReference type="InterPro" id="IPR003439">
    <property type="entry name" value="ABC_transporter-like_ATP-bd"/>
</dbReference>
<dbReference type="EMBL" id="JBHUHD010000001">
    <property type="protein sequence ID" value="MFD2141394.1"/>
    <property type="molecule type" value="Genomic_DNA"/>
</dbReference>
<feature type="domain" description="ABC transporter" evidence="9">
    <location>
        <begin position="722"/>
        <end position="953"/>
    </location>
</feature>
<evidence type="ECO:0000256" key="4">
    <source>
        <dbReference type="ARBA" id="ARBA00022741"/>
    </source>
</evidence>
<dbReference type="PANTHER" id="PTHR24221:SF654">
    <property type="entry name" value="ATP-BINDING CASSETTE SUB-FAMILY B MEMBER 6"/>
    <property type="match status" value="1"/>
</dbReference>
<evidence type="ECO:0000313" key="12">
    <source>
        <dbReference type="Proteomes" id="UP001597299"/>
    </source>
</evidence>
<feature type="transmembrane region" description="Helical" evidence="8">
    <location>
        <begin position="389"/>
        <end position="413"/>
    </location>
</feature>
<organism evidence="11 12">
    <name type="scientific">Ancylobacter oerskovii</name>
    <dbReference type="NCBI Taxonomy" id="459519"/>
    <lineage>
        <taxon>Bacteria</taxon>
        <taxon>Pseudomonadati</taxon>
        <taxon>Pseudomonadota</taxon>
        <taxon>Alphaproteobacteria</taxon>
        <taxon>Hyphomicrobiales</taxon>
        <taxon>Xanthobacteraceae</taxon>
        <taxon>Ancylobacter</taxon>
    </lineage>
</organism>
<evidence type="ECO:0000259" key="10">
    <source>
        <dbReference type="PROSITE" id="PS50929"/>
    </source>
</evidence>
<dbReference type="PROSITE" id="PS50893">
    <property type="entry name" value="ABC_TRANSPORTER_2"/>
    <property type="match status" value="1"/>
</dbReference>
<dbReference type="InterPro" id="IPR017871">
    <property type="entry name" value="ABC_transporter-like_CS"/>
</dbReference>
<feature type="transmembrane region" description="Helical" evidence="8">
    <location>
        <begin position="518"/>
        <end position="538"/>
    </location>
</feature>
<dbReference type="Proteomes" id="UP001597299">
    <property type="component" value="Unassembled WGS sequence"/>
</dbReference>
<keyword evidence="6 8" id="KW-1133">Transmembrane helix</keyword>
<evidence type="ECO:0000313" key="11">
    <source>
        <dbReference type="EMBL" id="MFD2141394.1"/>
    </source>
</evidence>
<feature type="transmembrane region" description="Helical" evidence="8">
    <location>
        <begin position="420"/>
        <end position="437"/>
    </location>
</feature>
<dbReference type="GO" id="GO:0005524">
    <property type="term" value="F:ATP binding"/>
    <property type="evidence" value="ECO:0007669"/>
    <property type="project" value="UniProtKB-KW"/>
</dbReference>
<gene>
    <name evidence="11" type="ORF">ACFSNC_13345</name>
</gene>
<dbReference type="InterPro" id="IPR036640">
    <property type="entry name" value="ABC1_TM_sf"/>
</dbReference>
<comment type="similarity">
    <text evidence="2">Belongs to the ABC transporter superfamily.</text>
</comment>
<dbReference type="RefSeq" id="WP_213350106.1">
    <property type="nucleotide sequence ID" value="NZ_JAHBGB010000002.1"/>
</dbReference>
<dbReference type="InterPro" id="IPR027417">
    <property type="entry name" value="P-loop_NTPase"/>
</dbReference>
<protein>
    <submittedName>
        <fullName evidence="11">ATP-binding cassette domain-containing protein</fullName>
    </submittedName>
</protein>
<dbReference type="InterPro" id="IPR003593">
    <property type="entry name" value="AAA+_ATPase"/>
</dbReference>
<feature type="transmembrane region" description="Helical" evidence="8">
    <location>
        <begin position="630"/>
        <end position="649"/>
    </location>
</feature>
<evidence type="ECO:0000256" key="7">
    <source>
        <dbReference type="ARBA" id="ARBA00023136"/>
    </source>
</evidence>
<keyword evidence="3 8" id="KW-0812">Transmembrane</keyword>
<name>A0ABW4YYW9_9HYPH</name>
<dbReference type="PROSITE" id="PS50929">
    <property type="entry name" value="ABC_TM1F"/>
    <property type="match status" value="1"/>
</dbReference>
<feature type="transmembrane region" description="Helical" evidence="8">
    <location>
        <begin position="544"/>
        <end position="564"/>
    </location>
</feature>
<accession>A0ABW4YYW9</accession>
<dbReference type="PROSITE" id="PS00211">
    <property type="entry name" value="ABC_TRANSPORTER_1"/>
    <property type="match status" value="1"/>
</dbReference>
<feature type="domain" description="ABC transmembrane type-1" evidence="10">
    <location>
        <begin position="408"/>
        <end position="683"/>
    </location>
</feature>
<evidence type="ECO:0000256" key="8">
    <source>
        <dbReference type="SAM" id="Phobius"/>
    </source>
</evidence>
<keyword evidence="4" id="KW-0547">Nucleotide-binding</keyword>
<comment type="subcellular location">
    <subcellularLocation>
        <location evidence="1">Cell membrane</location>
        <topology evidence="1">Multi-pass membrane protein</topology>
    </subcellularLocation>
</comment>
<keyword evidence="7 8" id="KW-0472">Membrane</keyword>
<dbReference type="Gene3D" id="1.20.1560.10">
    <property type="entry name" value="ABC transporter type 1, transmembrane domain"/>
    <property type="match status" value="1"/>
</dbReference>
<evidence type="ECO:0000256" key="1">
    <source>
        <dbReference type="ARBA" id="ARBA00004651"/>
    </source>
</evidence>
<dbReference type="InterPro" id="IPR039421">
    <property type="entry name" value="Type_1_exporter"/>
</dbReference>
<dbReference type="PANTHER" id="PTHR24221">
    <property type="entry name" value="ATP-BINDING CASSETTE SUB-FAMILY B"/>
    <property type="match status" value="1"/>
</dbReference>
<evidence type="ECO:0000259" key="9">
    <source>
        <dbReference type="PROSITE" id="PS50893"/>
    </source>
</evidence>
<evidence type="ECO:0000256" key="2">
    <source>
        <dbReference type="ARBA" id="ARBA00005417"/>
    </source>
</evidence>
<dbReference type="Pfam" id="PF00005">
    <property type="entry name" value="ABC_tran"/>
    <property type="match status" value="1"/>
</dbReference>
<keyword evidence="12" id="KW-1185">Reference proteome</keyword>
<dbReference type="InterPro" id="IPR011527">
    <property type="entry name" value="ABC1_TM_dom"/>
</dbReference>
<feature type="transmembrane region" description="Helical" evidence="8">
    <location>
        <begin position="661"/>
        <end position="682"/>
    </location>
</feature>
<dbReference type="SMART" id="SM00382">
    <property type="entry name" value="AAA"/>
    <property type="match status" value="1"/>
</dbReference>
<feature type="transmembrane region" description="Helical" evidence="8">
    <location>
        <begin position="443"/>
        <end position="462"/>
    </location>
</feature>
<dbReference type="Pfam" id="PF00664">
    <property type="entry name" value="ABC_membrane"/>
    <property type="match status" value="1"/>
</dbReference>
<sequence length="956" mass="100659">MTVREEAPSASATPIRVEGPWLVLDEPGSCHFVLGGEAMLFAVRDASRSARHPVARIPDRGLLFGMPAGQFGDEKIIAVPGPGARFYQLPPAGWRTRGPTAAFVAGVAVWLRNLADGLTDVVETDIRPLVVRPATAGPVAFAAGAVIGGGGEIVWVELPADGARLCGIEPVQGLLPLPVGLWLTLAKPVEIRVLGWDAGFARDDWPAALDAFHIAVAELLPLARGFAETDEANRLRTRQAEEEHDAFQGALRIADILANPLPPRSEADGGDGLMDVMRIIGREIGASVRRPVKARRAQMDLAPTLEDIARASDIRLQPVQLAEGWWTAEAAPMLARRTDDTPIALIWRGHRWQEYDPSGAGRPVAAAEAAGIAAAAHAVFRPLPARSGFATLFGVGVAAGLWDIAPFLAALVAGSAIGQILPLATGFIYGVLVPAALQNAVLQVGLVILGVGLAGFLVQLIGEAARQRIAARGDGRLHEALWDRIVGLPLAALRGHASADLGARVSAAQATVSGARQFIFQGVGTGATMLSSMAFLFWHDPRLAAFALALVAFLVAAGILAGWLQARAIRDGEQLQGTADSQMAEFVNGIAAVRSAGAETRATRRWVDRFVALRARQVAARRIMNIYEGWLAAWPGIAGAALLAIIHTVSRGADGTPGIPVASVAAILASFSLMLLALSQLLRGGLAVWLLRSSWAYARPLVEMAPEPTAGLSDPGRLEGEIEFSSIGFAYGGGPAVLADVSFRAAPGEMVAIVGPSGSGKSTLVRLLLGLETPSHGAVYVDGHDVRALHPEAYRRQIGVVLQDGQLPPGTIFEIVRGETNATVEEIWQALAAAAMAADVSAMPLGLHTLLLDASRTLSGGQIQRLALAGALLAKPPILVLDEATSALDNATQAQVMASVQAMPSTRILIAHRISTIRRANRILVLEHGRIVENGSFAELMERKGRLWQLASLSAT</sequence>